<keyword evidence="3 7" id="KW-0732">Signal</keyword>
<dbReference type="GO" id="GO:0046872">
    <property type="term" value="F:metal ion binding"/>
    <property type="evidence" value="ECO:0007669"/>
    <property type="project" value="UniProtKB-KW"/>
</dbReference>
<dbReference type="eggNOG" id="COG4733">
    <property type="taxonomic scope" value="Bacteria"/>
</dbReference>
<protein>
    <submittedName>
        <fullName evidence="10">Amylopullulanase</fullName>
        <ecNumber evidence="10">3.2.1.1</ecNumber>
        <ecNumber evidence="10">3.2.1.41</ecNumber>
    </submittedName>
</protein>
<name>E8N2S8_ANATU</name>
<dbReference type="NCBIfam" id="NF041940">
    <property type="entry name" value="choice_anch_X"/>
    <property type="match status" value="2"/>
</dbReference>
<dbReference type="SMART" id="SM00642">
    <property type="entry name" value="Aamy"/>
    <property type="match status" value="1"/>
</dbReference>
<dbReference type="InterPro" id="IPR017853">
    <property type="entry name" value="GH"/>
</dbReference>
<evidence type="ECO:0000256" key="3">
    <source>
        <dbReference type="ARBA" id="ARBA00022729"/>
    </source>
</evidence>
<dbReference type="Pfam" id="PF00128">
    <property type="entry name" value="Alpha-amylase"/>
    <property type="match status" value="1"/>
</dbReference>
<evidence type="ECO:0000256" key="4">
    <source>
        <dbReference type="ARBA" id="ARBA00022801"/>
    </source>
</evidence>
<gene>
    <name evidence="10" type="ordered locus">ANT_30520</name>
</gene>
<dbReference type="CDD" id="cd00063">
    <property type="entry name" value="FN3"/>
    <property type="match status" value="2"/>
</dbReference>
<sequence length="1710" mass="185623">MRNSVLRTVLSLFILLNLLLVPAGVQPVTAAPAAAPAVSWCAAGTFNGWNNTGQPLYDDGTHGDLLAGDGVYSVALTPAAGDYFWKAVECGNWDNSYPAGNDSWFTADGTSPVVLTFDTNNHASDAGWALTPARNIVNVLGGVLPASFTVVGHFQGWNNANPDTVMTPLGRGLYRLAYTFTESGTTEVKITETGSWARQYTVNGRQTDGGTLVLNYTAGQTYIFLLDTNTGRWGAFLNGSSTGDWCAAGDFNGWNNAGLPMVDDGTQGDLLGGDGIFSAEVTVATAGRYEWKAFHCGTWNGVPNANSWFHTSSDGQKVIFTLDTNDHASDAGAKLLPAQNIVNVLGDTLPASLNVVGSFQGWNPSDVNYTMQKVGNWAVLVKPLAKGTYEGKITSTGNWDAFGADGRNVNAANVAFQVFANNDPVTFLLDTVSGRMLIYAPVSAQAAHDNEIWGGDLYHDSRSTFYRTPGGPVPAGTAVTLRFRAAKNDLTGVQVRVYNDRTNTQTLLNMTRITEDDRYEYWEVTLPASSDPTVFWYRFIAMDGTARAYYEDDPSRDGGVGQTFASSPDNSWQVSVYDPAFQTPDWAKHAIIYQIFPDRFRDGNTANNKPAGTFFYNEPGGTVFRSLDPEGDWNTPVCDPRASGACQGTYSKNFYGGDLQGLIDQLDYLQSLGITAIYLNPIFESPSNHGYDTTDYGKINPFLGDLPTFQTLVTEAHNRNIRIILDGVFNHTSSDSIYFDRYGRYETVGACESPSSPYRSWYFFTDVTPGTGVCAGSDGTPNAATYRSWWGYDSLPILNSANPQVRQFIWNALTTDPIAKYWMQWADGWRLDVAGDIDQGTINSPENDYWEGFRQAVHAVKPDAYIIGEEWGNATSWILGGEWDAVMNYQFSTAVLGFWRDEPFVDNDHNSASSAGIIQPLTPSQLDARLKNLAERYPPEALYAMMNLLGSHDTNRALFMLDHNTDQNNPTLYQNPNYDWSDAITRLKGVALLQMTLPGAPTIYYGDEIGLVGPVAYDGSTWQDDPYNRQPYPWLDETGTPFYAHLQSTTARQDLFNYYAALINARKSYDALSIGDFRTLLTDDANGVYAFGRKSAASAAVVVLNRSTSPRNVVLDLSGYLPAGKQFSEVLSGANYTVAANGTLTLSSVPARGGMVLVATLSETAPAAVSDLHVTAEGDGTVSLAWSAVSGAGRYDIYRSLVSGGGYQKVGETASTTFTDTGLTNATRYYYVVVAVDTTTLLQSGYSNEAMGLPHLNIGWANLQWPPSIIHTIGTTPTQYIYGQVWINGVTSQPGATPGLLAQVGYGPDGSDPSAGTGWIWVNAEFNDDAGNNDEFRGQLLPEAVGTFDYAYRYSTDGGNTWLYADLDGTGNGYDPAQAGALTVNASSDTEAPTAPTLSIVHWTPTSIHLSWMASTDNAAVYAYDIYRSLTSGGAGEKIARVLAPATTYVDTSVVAGTTYYYTVKALDTSFNASPLSNEAGQKAEGRLVEVTFNVTVPSFTTGTVYFTRAINSDGTVGDWNAAAVPLTQVDATHWRLVANLLDGQTVEFKFTRGSWDTVIKGANGNEELSNLSLTVTHDQTTGKQTFDYTVQNWRDPLITAFTPADASSHASAPAITWTWSQAINPADLKGTLERKVGTNWVPVAGTVTYDSGTLTCTFTPAQALPYNTQYRVTVSGQVDAGNDVQQVTYQWQFTIQPFVLYFPQVYRAP</sequence>
<dbReference type="GO" id="GO:2001070">
    <property type="term" value="F:starch binding"/>
    <property type="evidence" value="ECO:0007669"/>
    <property type="project" value="InterPro"/>
</dbReference>
<dbReference type="OrthoDB" id="9805159at2"/>
<dbReference type="Pfam" id="PF13205">
    <property type="entry name" value="Big_5"/>
    <property type="match status" value="1"/>
</dbReference>
<dbReference type="InterPro" id="IPR002044">
    <property type="entry name" value="CBM20"/>
</dbReference>
<dbReference type="KEGG" id="atm:ANT_30520"/>
<dbReference type="InterPro" id="IPR036116">
    <property type="entry name" value="FN3_sf"/>
</dbReference>
<keyword evidence="6 10" id="KW-0326">Glycosidase</keyword>
<dbReference type="SMART" id="SM00060">
    <property type="entry name" value="FN3"/>
    <property type="match status" value="2"/>
</dbReference>
<dbReference type="InterPro" id="IPR013784">
    <property type="entry name" value="Carb-bd-like_fold"/>
</dbReference>
<dbReference type="InterPro" id="IPR014756">
    <property type="entry name" value="Ig_E-set"/>
</dbReference>
<dbReference type="Proteomes" id="UP000008922">
    <property type="component" value="Chromosome"/>
</dbReference>
<dbReference type="HOGENOM" id="CLU_002894_0_0_0"/>
<comment type="cofactor">
    <cofactor evidence="1">
        <name>Ca(2+)</name>
        <dbReference type="ChEBI" id="CHEBI:29108"/>
    </cofactor>
</comment>
<proteinExistence type="predicted"/>
<dbReference type="Gene3D" id="2.60.40.1220">
    <property type="match status" value="1"/>
</dbReference>
<evidence type="ECO:0000256" key="7">
    <source>
        <dbReference type="SAM" id="SignalP"/>
    </source>
</evidence>
<dbReference type="STRING" id="926569.ANT_30520"/>
<dbReference type="Gene3D" id="3.20.20.80">
    <property type="entry name" value="Glycosidases"/>
    <property type="match status" value="1"/>
</dbReference>
<dbReference type="SUPFAM" id="SSF49452">
    <property type="entry name" value="Starch-binding domain-like"/>
    <property type="match status" value="1"/>
</dbReference>
<dbReference type="Gene3D" id="2.60.40.1180">
    <property type="entry name" value="Golgi alpha-mannosidase II"/>
    <property type="match status" value="1"/>
</dbReference>
<dbReference type="Gene3D" id="2.60.40.10">
    <property type="entry name" value="Immunoglobulins"/>
    <property type="match status" value="8"/>
</dbReference>
<dbReference type="InterPro" id="IPR013783">
    <property type="entry name" value="Ig-like_fold"/>
</dbReference>
<evidence type="ECO:0000313" key="11">
    <source>
        <dbReference type="Proteomes" id="UP000008922"/>
    </source>
</evidence>
<dbReference type="CDD" id="cd02857">
    <property type="entry name" value="E_set_CDase_PDE_N"/>
    <property type="match status" value="1"/>
</dbReference>
<keyword evidence="4 10" id="KW-0378">Hydrolase</keyword>
<dbReference type="InterPro" id="IPR032812">
    <property type="entry name" value="SbsA_Ig"/>
</dbReference>
<dbReference type="Pfam" id="PF02903">
    <property type="entry name" value="Alpha-amylase_N"/>
    <property type="match status" value="1"/>
</dbReference>
<evidence type="ECO:0000256" key="6">
    <source>
        <dbReference type="ARBA" id="ARBA00023295"/>
    </source>
</evidence>
<keyword evidence="2" id="KW-0479">Metal-binding</keyword>
<evidence type="ECO:0000259" key="9">
    <source>
        <dbReference type="PROSITE" id="PS51166"/>
    </source>
</evidence>
<dbReference type="PANTHER" id="PTHR10357">
    <property type="entry name" value="ALPHA-AMYLASE FAMILY MEMBER"/>
    <property type="match status" value="1"/>
</dbReference>
<dbReference type="GO" id="GO:0005975">
    <property type="term" value="P:carbohydrate metabolic process"/>
    <property type="evidence" value="ECO:0007669"/>
    <property type="project" value="InterPro"/>
</dbReference>
<evidence type="ECO:0000256" key="5">
    <source>
        <dbReference type="ARBA" id="ARBA00022837"/>
    </source>
</evidence>
<dbReference type="EC" id="3.2.1.1" evidence="10"/>
<dbReference type="SUPFAM" id="SSF51445">
    <property type="entry name" value="(Trans)glycosidases"/>
    <property type="match status" value="1"/>
</dbReference>
<keyword evidence="11" id="KW-1185">Reference proteome</keyword>
<dbReference type="PROSITE" id="PS50853">
    <property type="entry name" value="FN3"/>
    <property type="match status" value="1"/>
</dbReference>
<organism evidence="10 11">
    <name type="scientific">Anaerolinea thermophila (strain DSM 14523 / JCM 11388 / NBRC 100420 / UNI-1)</name>
    <dbReference type="NCBI Taxonomy" id="926569"/>
    <lineage>
        <taxon>Bacteria</taxon>
        <taxon>Bacillati</taxon>
        <taxon>Chloroflexota</taxon>
        <taxon>Anaerolineae</taxon>
        <taxon>Anaerolineales</taxon>
        <taxon>Anaerolineaceae</taxon>
        <taxon>Anaerolinea</taxon>
    </lineage>
</organism>
<evidence type="ECO:0000313" key="10">
    <source>
        <dbReference type="EMBL" id="BAJ65078.1"/>
    </source>
</evidence>
<keyword evidence="5" id="KW-0106">Calcium</keyword>
<dbReference type="RefSeq" id="WP_013561419.1">
    <property type="nucleotide sequence ID" value="NC_014960.1"/>
</dbReference>
<dbReference type="EC" id="3.2.1.41" evidence="10"/>
<dbReference type="InterPro" id="IPR031319">
    <property type="entry name" value="A-amylase_C"/>
</dbReference>
<dbReference type="SUPFAM" id="SSF49265">
    <property type="entry name" value="Fibronectin type III"/>
    <property type="match status" value="2"/>
</dbReference>
<dbReference type="InterPro" id="IPR004185">
    <property type="entry name" value="Glyco_hydro_13_lg-like_dom"/>
</dbReference>
<feature type="signal peptide" evidence="7">
    <location>
        <begin position="1"/>
        <end position="30"/>
    </location>
</feature>
<dbReference type="SUPFAM" id="SSF51011">
    <property type="entry name" value="Glycosyl hydrolase domain"/>
    <property type="match status" value="1"/>
</dbReference>
<feature type="domain" description="Fibronectin type-III" evidence="8">
    <location>
        <begin position="1392"/>
        <end position="1487"/>
    </location>
</feature>
<dbReference type="SUPFAM" id="SSF81296">
    <property type="entry name" value="E set domains"/>
    <property type="match status" value="1"/>
</dbReference>
<dbReference type="CDD" id="cd11338">
    <property type="entry name" value="AmyAc_CMD"/>
    <property type="match status" value="1"/>
</dbReference>
<feature type="domain" description="CBM20" evidence="9">
    <location>
        <begin position="1483"/>
        <end position="1596"/>
    </location>
</feature>
<dbReference type="PROSITE" id="PS51166">
    <property type="entry name" value="CBM20"/>
    <property type="match status" value="1"/>
</dbReference>
<feature type="chain" id="PRO_5003228627" evidence="7">
    <location>
        <begin position="31"/>
        <end position="1710"/>
    </location>
</feature>
<evidence type="ECO:0000256" key="2">
    <source>
        <dbReference type="ARBA" id="ARBA00022723"/>
    </source>
</evidence>
<dbReference type="InParanoid" id="E8N2S8"/>
<dbReference type="InterPro" id="IPR003961">
    <property type="entry name" value="FN3_dom"/>
</dbReference>
<dbReference type="GO" id="GO:0051060">
    <property type="term" value="F:pullulanase activity"/>
    <property type="evidence" value="ECO:0007669"/>
    <property type="project" value="UniProtKB-EC"/>
</dbReference>
<dbReference type="InterPro" id="IPR006047">
    <property type="entry name" value="GH13_cat_dom"/>
</dbReference>
<dbReference type="InterPro" id="IPR013780">
    <property type="entry name" value="Glyco_hydro_b"/>
</dbReference>
<dbReference type="eggNOG" id="COG0366">
    <property type="taxonomic scope" value="Bacteria"/>
</dbReference>
<reference evidence="10 11" key="1">
    <citation type="submission" date="2010-12" db="EMBL/GenBank/DDBJ databases">
        <title>Whole genome sequence of Anaerolinea thermophila UNI-1.</title>
        <authorList>
            <person name="Narita-Yamada S."/>
            <person name="Kishi E."/>
            <person name="Watanabe Y."/>
            <person name="Takasaki K."/>
            <person name="Ankai A."/>
            <person name="Oguchi A."/>
            <person name="Fukui S."/>
            <person name="Takahashi M."/>
            <person name="Yashiro I."/>
            <person name="Hosoyama A."/>
            <person name="Sekiguchi Y."/>
            <person name="Hanada S."/>
            <person name="Fujita N."/>
        </authorList>
    </citation>
    <scope>NUCLEOTIDE SEQUENCE [LARGE SCALE GENOMIC DNA]</scope>
    <source>
        <strain evidence="11">DSM 14523 / JCM 11388 / NBRC 100420 / UNI-1</strain>
    </source>
</reference>
<evidence type="ECO:0000256" key="1">
    <source>
        <dbReference type="ARBA" id="ARBA00001913"/>
    </source>
</evidence>
<dbReference type="SMART" id="SM00632">
    <property type="entry name" value="Aamy_C"/>
    <property type="match status" value="1"/>
</dbReference>
<dbReference type="GO" id="GO:0004556">
    <property type="term" value="F:alpha-amylase activity"/>
    <property type="evidence" value="ECO:0007669"/>
    <property type="project" value="UniProtKB-EC"/>
</dbReference>
<accession>E8N2S8</accession>
<evidence type="ECO:0000259" key="8">
    <source>
        <dbReference type="PROSITE" id="PS50853"/>
    </source>
</evidence>
<dbReference type="PANTHER" id="PTHR10357:SF210">
    <property type="entry name" value="MALTODEXTRIN GLUCOSIDASE"/>
    <property type="match status" value="1"/>
</dbReference>
<dbReference type="EMBL" id="AP012029">
    <property type="protein sequence ID" value="BAJ65078.1"/>
    <property type="molecule type" value="Genomic_DNA"/>
</dbReference>
<dbReference type="InterPro" id="IPR014755">
    <property type="entry name" value="Cu-Rt/internalin_Ig-like"/>
</dbReference>
<dbReference type="SMART" id="SM01065">
    <property type="entry name" value="CBM_2"/>
    <property type="match status" value="1"/>
</dbReference>